<keyword evidence="3" id="KW-1185">Reference proteome</keyword>
<dbReference type="Gene3D" id="3.40.50.1820">
    <property type="entry name" value="alpha/beta hydrolase"/>
    <property type="match status" value="1"/>
</dbReference>
<dbReference type="InterPro" id="IPR000073">
    <property type="entry name" value="AB_hydrolase_1"/>
</dbReference>
<evidence type="ECO:0000259" key="1">
    <source>
        <dbReference type="Pfam" id="PF00561"/>
    </source>
</evidence>
<organism evidence="2 3">
    <name type="scientific">Rhodococcoides corynebacterioides</name>
    <dbReference type="NCBI Taxonomy" id="53972"/>
    <lineage>
        <taxon>Bacteria</taxon>
        <taxon>Bacillati</taxon>
        <taxon>Actinomycetota</taxon>
        <taxon>Actinomycetes</taxon>
        <taxon>Mycobacteriales</taxon>
        <taxon>Nocardiaceae</taxon>
        <taxon>Rhodococcoides</taxon>
    </lineage>
</organism>
<gene>
    <name evidence="2" type="ORF">JOE42_003198</name>
</gene>
<evidence type="ECO:0000313" key="3">
    <source>
        <dbReference type="Proteomes" id="UP000703038"/>
    </source>
</evidence>
<dbReference type="SUPFAM" id="SSF53474">
    <property type="entry name" value="alpha/beta-Hydrolases"/>
    <property type="match status" value="1"/>
</dbReference>
<dbReference type="PANTHER" id="PTHR43329">
    <property type="entry name" value="EPOXIDE HYDROLASE"/>
    <property type="match status" value="1"/>
</dbReference>
<dbReference type="Pfam" id="PF00561">
    <property type="entry name" value="Abhydrolase_1"/>
    <property type="match status" value="1"/>
</dbReference>
<accession>A0ABS2KXV6</accession>
<dbReference type="RefSeq" id="WP_204869263.1">
    <property type="nucleotide sequence ID" value="NZ_JAFBBK010000001.1"/>
</dbReference>
<comment type="caution">
    <text evidence="2">The sequence shown here is derived from an EMBL/GenBank/DDBJ whole genome shotgun (WGS) entry which is preliminary data.</text>
</comment>
<proteinExistence type="predicted"/>
<name>A0ABS2KXV6_9NOCA</name>
<dbReference type="EMBL" id="JAFBBK010000001">
    <property type="protein sequence ID" value="MBM7416465.1"/>
    <property type="molecule type" value="Genomic_DNA"/>
</dbReference>
<dbReference type="Proteomes" id="UP000703038">
    <property type="component" value="Unassembled WGS sequence"/>
</dbReference>
<feature type="domain" description="AB hydrolase-1" evidence="1">
    <location>
        <begin position="30"/>
        <end position="270"/>
    </location>
</feature>
<dbReference type="InterPro" id="IPR029058">
    <property type="entry name" value="AB_hydrolase_fold"/>
</dbReference>
<reference evidence="2 3" key="1">
    <citation type="submission" date="2021-01" db="EMBL/GenBank/DDBJ databases">
        <title>Genomics of switchgrass bacterial isolates.</title>
        <authorList>
            <person name="Shade A."/>
        </authorList>
    </citation>
    <scope>NUCLEOTIDE SEQUENCE [LARGE SCALE GENOMIC DNA]</scope>
    <source>
        <strain evidence="2 3">PvP111</strain>
    </source>
</reference>
<evidence type="ECO:0000313" key="2">
    <source>
        <dbReference type="EMBL" id="MBM7416465.1"/>
    </source>
</evidence>
<protein>
    <submittedName>
        <fullName evidence="2">Pimeloyl-ACP methyl ester carboxylesterase</fullName>
    </submittedName>
</protein>
<sequence length="285" mass="32030">MTEPHSRWTAHSTGAALAVFEYGDPESDTTVLLVHGYPDDHTMFHQMIDAIGDRARVIAYDTRGGGRTVVERPERSESFAIERLADDTYAVVESIPDLRGPVHAFAHDWGSVQMWEPMRDPRAVEVFGSFTSVSGPSIDHLRETSRRRGLRPTQWPSVLGQLGRSWYIWGFHVPVLGKYVPRLFVEAGPADPAPAADPLNMQRGVELYRANIIRRMLSGPPPRCDVPTLVVVPLKDRFLSPDLVQDVDRWVPDLTVLEVDAKHWWPWSHPGDAADVLLDHAHGDR</sequence>